<protein>
    <submittedName>
        <fullName evidence="2">Uncharacterized protein</fullName>
    </submittedName>
</protein>
<keyword evidence="3" id="KW-1185">Reference proteome</keyword>
<feature type="transmembrane region" description="Helical" evidence="1">
    <location>
        <begin position="29"/>
        <end position="49"/>
    </location>
</feature>
<reference evidence="2 3" key="1">
    <citation type="submission" date="2018-11" db="EMBL/GenBank/DDBJ databases">
        <authorList>
            <consortium name="Pathogen Informatics"/>
        </authorList>
    </citation>
    <scope>NUCLEOTIDE SEQUENCE [LARGE SCALE GENOMIC DNA]</scope>
    <source>
        <strain evidence="2 3">Zambia</strain>
    </source>
</reference>
<keyword evidence="1" id="KW-0812">Transmembrane</keyword>
<keyword evidence="1" id="KW-1133">Transmembrane helix</keyword>
<evidence type="ECO:0000256" key="1">
    <source>
        <dbReference type="SAM" id="Phobius"/>
    </source>
</evidence>
<dbReference type="Proteomes" id="UP000277204">
    <property type="component" value="Unassembled WGS sequence"/>
</dbReference>
<evidence type="ECO:0000313" key="3">
    <source>
        <dbReference type="Proteomes" id="UP000277204"/>
    </source>
</evidence>
<evidence type="ECO:0000313" key="2">
    <source>
        <dbReference type="EMBL" id="VDP26877.1"/>
    </source>
</evidence>
<organism evidence="2 3">
    <name type="scientific">Schistosoma margrebowiei</name>
    <dbReference type="NCBI Taxonomy" id="48269"/>
    <lineage>
        <taxon>Eukaryota</taxon>
        <taxon>Metazoa</taxon>
        <taxon>Spiralia</taxon>
        <taxon>Lophotrochozoa</taxon>
        <taxon>Platyhelminthes</taxon>
        <taxon>Trematoda</taxon>
        <taxon>Digenea</taxon>
        <taxon>Strigeidida</taxon>
        <taxon>Schistosomatoidea</taxon>
        <taxon>Schistosomatidae</taxon>
        <taxon>Schistosoma</taxon>
    </lineage>
</organism>
<gene>
    <name evidence="2" type="ORF">SMRZ_LOCUS18208</name>
</gene>
<dbReference type="EMBL" id="UZAI01017579">
    <property type="protein sequence ID" value="VDP26877.1"/>
    <property type="molecule type" value="Genomic_DNA"/>
</dbReference>
<sequence>MRNFLLAGVNLCGSFIGLFKLDVSEDGELTLLSVLLLIILIVVFTNASVSDCGGLTLDIGMSSFN</sequence>
<name>A0A3P8BI06_9TREM</name>
<accession>A0A3P8BI06</accession>
<dbReference type="AlphaFoldDB" id="A0A3P8BI06"/>
<proteinExistence type="predicted"/>
<keyword evidence="1" id="KW-0472">Membrane</keyword>